<reference evidence="1" key="1">
    <citation type="submission" date="2020-01" db="EMBL/GenBank/DDBJ databases">
        <title>Bacteria Cultured from War Wounds Associated with the Conflict in Eastern Ukraine.</title>
        <authorList>
            <person name="Snesrud E."/>
            <person name="Galac M.R."/>
            <person name="Mc Gann P."/>
            <person name="Valentine K."/>
            <person name="Viacheslav K."/>
        </authorList>
    </citation>
    <scope>NUCLEOTIDE SEQUENCE</scope>
    <source>
        <strain evidence="1">VNMU148</strain>
    </source>
</reference>
<sequence length="108" mass="11586">MINQQEKSVGFIQLQFFDSTTDQVVCLGGAGFVTKAEDDAAWANVPVFEGESAFMADRLDAEGDIVDEKPVSAETCEKLMGRPIAALISEGRVQLKAYLESLPSVATA</sequence>
<protein>
    <submittedName>
        <fullName evidence="1">Uncharacterized protein</fullName>
    </submittedName>
</protein>
<accession>A0A6B1YFT9</accession>
<gene>
    <name evidence="1" type="ORF">GUL26_30585</name>
</gene>
<dbReference type="Proteomes" id="UP000644192">
    <property type="component" value="Unassembled WGS sequence"/>
</dbReference>
<organism evidence="1 2">
    <name type="scientific">Pseudomonas aeruginosa</name>
    <dbReference type="NCBI Taxonomy" id="287"/>
    <lineage>
        <taxon>Bacteria</taxon>
        <taxon>Pseudomonadati</taxon>
        <taxon>Pseudomonadota</taxon>
        <taxon>Gammaproteobacteria</taxon>
        <taxon>Pseudomonadales</taxon>
        <taxon>Pseudomonadaceae</taxon>
        <taxon>Pseudomonas</taxon>
    </lineage>
</organism>
<name>A0A6B1YFT9_PSEAI</name>
<dbReference type="RefSeq" id="WP_121347205.1">
    <property type="nucleotide sequence ID" value="NZ_JBIDIV010000019.1"/>
</dbReference>
<dbReference type="EMBL" id="WXZT01000029">
    <property type="protein sequence ID" value="MZZ16618.1"/>
    <property type="molecule type" value="Genomic_DNA"/>
</dbReference>
<evidence type="ECO:0000313" key="1">
    <source>
        <dbReference type="EMBL" id="MZZ16618.1"/>
    </source>
</evidence>
<dbReference type="AlphaFoldDB" id="A0A6B1YFT9"/>
<comment type="caution">
    <text evidence="1">The sequence shown here is derived from an EMBL/GenBank/DDBJ whole genome shotgun (WGS) entry which is preliminary data.</text>
</comment>
<evidence type="ECO:0000313" key="2">
    <source>
        <dbReference type="Proteomes" id="UP000644192"/>
    </source>
</evidence>
<proteinExistence type="predicted"/>